<keyword evidence="3" id="KW-1185">Reference proteome</keyword>
<dbReference type="EMBL" id="MVDD01000013">
    <property type="protein sequence ID" value="PKQ61553.1"/>
    <property type="molecule type" value="Genomic_DNA"/>
</dbReference>
<dbReference type="OrthoDB" id="7069425at2"/>
<accession>A0A2N3HU26</accession>
<dbReference type="Pfam" id="PF13020">
    <property type="entry name" value="NOV_C"/>
    <property type="match status" value="1"/>
</dbReference>
<protein>
    <recommendedName>
        <fullName evidence="1">Protein NO VEIN C-terminal domain-containing protein</fullName>
    </recommendedName>
</protein>
<evidence type="ECO:0000313" key="2">
    <source>
        <dbReference type="EMBL" id="PKQ61553.1"/>
    </source>
</evidence>
<dbReference type="AlphaFoldDB" id="A0A2N3HU26"/>
<dbReference type="InterPro" id="IPR024975">
    <property type="entry name" value="NOV_C"/>
</dbReference>
<comment type="caution">
    <text evidence="2">The sequence shown here is derived from an EMBL/GenBank/DDBJ whole genome shotgun (WGS) entry which is preliminary data.</text>
</comment>
<gene>
    <name evidence="2" type="ORF">BZG02_15295</name>
</gene>
<dbReference type="Proteomes" id="UP000233535">
    <property type="component" value="Unassembled WGS sequence"/>
</dbReference>
<name>A0A2N3HU26_9BACT</name>
<evidence type="ECO:0000313" key="3">
    <source>
        <dbReference type="Proteomes" id="UP000233535"/>
    </source>
</evidence>
<proteinExistence type="predicted"/>
<feature type="domain" description="Protein NO VEIN C-terminal" evidence="1">
    <location>
        <begin position="963"/>
        <end position="1061"/>
    </location>
</feature>
<evidence type="ECO:0000259" key="1">
    <source>
        <dbReference type="Pfam" id="PF13020"/>
    </source>
</evidence>
<organism evidence="2 3">
    <name type="scientific">Labilibaculum filiforme</name>
    <dbReference type="NCBI Taxonomy" id="1940526"/>
    <lineage>
        <taxon>Bacteria</taxon>
        <taxon>Pseudomonadati</taxon>
        <taxon>Bacteroidota</taxon>
        <taxon>Bacteroidia</taxon>
        <taxon>Marinilabiliales</taxon>
        <taxon>Marinifilaceae</taxon>
        <taxon>Labilibaculum</taxon>
    </lineage>
</organism>
<dbReference type="RefSeq" id="WP_101262324.1">
    <property type="nucleotide sequence ID" value="NZ_MVDD01000013.1"/>
</dbReference>
<sequence>MTESRNRELAISATSKIYEKVNDALRKRDTDKRWFWELLQNAKDTVVFKKGEVTNLNHPDKKVDVKLTFSSNGNGEKYLKFEHNGNPFKYSNHMYKYDDPKCLLLSDSGKIEEDETQREDITGQFGTGFLSTHILSLRILVEGIFLDKQHNYNSFKFELDRQFQSKLQLAEKVEKSLDQYEQNFSSINPANEFKTSFTYFLNDNKDGLEEGIKTVNKGIAEIEKYIPYVLSFSKEIRSVEIFIGNITIVFSREHDLQRQDKVVSIVKILRTESIVGSAENFEKPENIFIATISDIENHIDLATRLYQTDKGYEIAEINKESAILFSTFPLIGSENWRFPIMFNCSKFYPETERNGITLLAEKDNGNRNRVEQAIQLFKTLTKDFIEKKYLNLMFLADTRYDNCPIWCDEDWYKKSLNEIRNFLLSQAIVLNHNNQPLVLQDALFPNIRGTEKLDDFWDICYGFIGENIPDQKSNHIWNKLLNVEHKPWTSLKFDLKSLLEEIQNLENLQNLARIKFEENIDKAIDWLKSVYEFIIVKAEQKELFDDFAIIPNQAETGIFKKLEPLRFDVNIPEELKDTLNLFQQDKRDVLIHKSLAIFKEHKPLSVEDVSYSINKHIVNKEKIETESYRKAMFLLCSYFTSESSEKRNKIYEFALDFFPENTPSEKKTLQNTSDFSWDNVNKWIIKSIITKIQKLESIKNLQAHFEHNNFDKTVIWIDSFISFIANSDFKDLLEKSKIIPNQYDEFCSTEHPLFNDIDYIPKKLKDILYDLSNKKEDWQSILIRDGISLDLNNPKTLKDISGIIDDYVKENRENLENPTIRNAILSLVKWVSDNKESFKMEDLFKWFDGNKAKLVLETLDNGNDRDNIFEIIQSGKSEALVKLAKNENFTTEMIVQVSENIEEINEYLKYQDEFRFWLNSVEYQNDYQAKSEEEREYNFETGYMGEYFVFKELEKSINQNAENIKIEWLNKSDENNYERIYNWNGSSIYINDSGQQYDIKVTIEETKEIFIEVKSTVTDISRSDEIKFPISKREWDFIRLKKSSDKYYLARVFSTREKPYLHLLRFEENIDM</sequence>
<reference evidence="2 3" key="1">
    <citation type="journal article" date="2017" name="Front. Microbiol.">
        <title>Labilibaculum manganireducens gen. nov., sp. nov. and Labilibaculum filiforme sp. nov., Novel Bacteroidetes Isolated from Subsurface Sediments of the Baltic Sea.</title>
        <authorList>
            <person name="Vandieken V."/>
            <person name="Marshall I.P."/>
            <person name="Niemann H."/>
            <person name="Engelen B."/>
            <person name="Cypionka H."/>
        </authorList>
    </citation>
    <scope>NUCLEOTIDE SEQUENCE [LARGE SCALE GENOMIC DNA]</scope>
    <source>
        <strain evidence="2 3">59.16B</strain>
    </source>
</reference>